<dbReference type="EC" id="2.7.1.33" evidence="6 16"/>
<keyword evidence="8 16" id="KW-0808">Transferase</keyword>
<dbReference type="NCBIfam" id="NF009859">
    <property type="entry name" value="PRK13322.1-4"/>
    <property type="match status" value="1"/>
</dbReference>
<dbReference type="GO" id="GO:0015937">
    <property type="term" value="P:coenzyme A biosynthetic process"/>
    <property type="evidence" value="ECO:0007669"/>
    <property type="project" value="UniProtKB-UniRule"/>
</dbReference>
<evidence type="ECO:0000256" key="11">
    <source>
        <dbReference type="ARBA" id="ARBA00022840"/>
    </source>
</evidence>
<evidence type="ECO:0000256" key="1">
    <source>
        <dbReference type="ARBA" id="ARBA00001206"/>
    </source>
</evidence>
<dbReference type="AlphaFoldDB" id="A0A7D5DAY7"/>
<dbReference type="UniPathway" id="UPA00241">
    <property type="reaction ID" value="UER00352"/>
</dbReference>
<feature type="binding site" evidence="16">
    <location>
        <position position="181"/>
    </location>
    <ligand>
        <name>substrate</name>
    </ligand>
</feature>
<gene>
    <name evidence="16" type="primary">coaX</name>
    <name evidence="17" type="ORF">HWQ56_25985</name>
</gene>
<dbReference type="HAMAP" id="MF_01274">
    <property type="entry name" value="Pantothen_kinase_3"/>
    <property type="match status" value="1"/>
</dbReference>
<feature type="binding site" evidence="16">
    <location>
        <begin position="6"/>
        <end position="13"/>
    </location>
    <ligand>
        <name>ATP</name>
        <dbReference type="ChEBI" id="CHEBI:30616"/>
    </ligand>
</feature>
<keyword evidence="10 16" id="KW-0418">Kinase</keyword>
<keyword evidence="18" id="KW-1185">Reference proteome</keyword>
<dbReference type="CDD" id="cd24015">
    <property type="entry name" value="ASKHA_NBD_PanK-III"/>
    <property type="match status" value="1"/>
</dbReference>
<comment type="subcellular location">
    <subcellularLocation>
        <location evidence="3 16">Cytoplasm</location>
    </subcellularLocation>
</comment>
<dbReference type="PANTHER" id="PTHR34265:SF1">
    <property type="entry name" value="TYPE III PANTOTHENATE KINASE"/>
    <property type="match status" value="1"/>
</dbReference>
<feature type="binding site" evidence="16">
    <location>
        <position position="125"/>
    </location>
    <ligand>
        <name>ATP</name>
        <dbReference type="ChEBI" id="CHEBI:30616"/>
    </ligand>
</feature>
<dbReference type="GO" id="GO:0004594">
    <property type="term" value="F:pantothenate kinase activity"/>
    <property type="evidence" value="ECO:0007669"/>
    <property type="project" value="UniProtKB-UniRule"/>
</dbReference>
<dbReference type="GO" id="GO:0046872">
    <property type="term" value="F:metal ion binding"/>
    <property type="evidence" value="ECO:0007669"/>
    <property type="project" value="UniProtKB-KW"/>
</dbReference>
<keyword evidence="11 16" id="KW-0067">ATP-binding</keyword>
<feature type="binding site" evidence="16">
    <location>
        <position position="93"/>
    </location>
    <ligand>
        <name>substrate</name>
    </ligand>
</feature>
<comment type="cofactor">
    <cofactor evidence="16">
        <name>NH4(+)</name>
        <dbReference type="ChEBI" id="CHEBI:28938"/>
    </cofactor>
    <cofactor evidence="16">
        <name>K(+)</name>
        <dbReference type="ChEBI" id="CHEBI:29103"/>
    </cofactor>
    <text evidence="16">A monovalent cation. Ammonium or potassium.</text>
</comment>
<keyword evidence="9 16" id="KW-0547">Nucleotide-binding</keyword>
<reference evidence="17 18" key="1">
    <citation type="submission" date="2020-06" db="EMBL/GenBank/DDBJ databases">
        <title>Pseudomonas eucalypticola sp. nov., an endophyte of Eucalyptus dunnii leaves with biocontrol ability of eucalyptus leaf blight.</title>
        <authorList>
            <person name="Liu Y."/>
            <person name="Song Z."/>
            <person name="Zeng H."/>
            <person name="Lu M."/>
            <person name="Wang X."/>
            <person name="Lian X."/>
            <person name="Zhang Q."/>
        </authorList>
    </citation>
    <scope>NUCLEOTIDE SEQUENCE [LARGE SCALE GENOMIC DNA]</scope>
    <source>
        <strain evidence="17 18">NP-1</strain>
    </source>
</reference>
<keyword evidence="7 16" id="KW-0963">Cytoplasm</keyword>
<evidence type="ECO:0000256" key="5">
    <source>
        <dbReference type="ARBA" id="ARBA00011738"/>
    </source>
</evidence>
<sequence length="249" mass="26523">MILELDCGNSFIKWRVIAGDGAERIAGGVVDADSVLIDAVKGIAGLQLEHCRLVSVRNEDETERLVAALATELNVQAMVALPAQVLAGVRNGYEAFERLGLDRWVALVAGFRLAGRACVVIDLGTAVTSDFVAADGEHIGGFICPGLPLMRGQLRTHTRKIRYDDQSAERAHLSLQPGRNTVEAVERGCTLMMRGFVASQVEQAGRLWGDDFTLFLTGGDAGLVSDVVPAAQVVPDLVFVGLAIACPIV</sequence>
<dbReference type="Pfam" id="PF03309">
    <property type="entry name" value="Pan_kinase"/>
    <property type="match status" value="1"/>
</dbReference>
<dbReference type="NCBIfam" id="NF009857">
    <property type="entry name" value="PRK13322.1-2"/>
    <property type="match status" value="1"/>
</dbReference>
<dbReference type="GO" id="GO:0005524">
    <property type="term" value="F:ATP binding"/>
    <property type="evidence" value="ECO:0007669"/>
    <property type="project" value="UniProtKB-UniRule"/>
</dbReference>
<evidence type="ECO:0000313" key="18">
    <source>
        <dbReference type="Proteomes" id="UP000509568"/>
    </source>
</evidence>
<organism evidence="17 18">
    <name type="scientific">Pseudomonas eucalypticola</name>
    <dbReference type="NCBI Taxonomy" id="2599595"/>
    <lineage>
        <taxon>Bacteria</taxon>
        <taxon>Pseudomonadati</taxon>
        <taxon>Pseudomonadota</taxon>
        <taxon>Gammaproteobacteria</taxon>
        <taxon>Pseudomonadales</taxon>
        <taxon>Pseudomonadaceae</taxon>
        <taxon>Pseudomonas</taxon>
    </lineage>
</organism>
<dbReference type="RefSeq" id="WP_176572074.1">
    <property type="nucleotide sequence ID" value="NZ_CP056030.1"/>
</dbReference>
<dbReference type="InterPro" id="IPR004619">
    <property type="entry name" value="Type_III_PanK"/>
</dbReference>
<evidence type="ECO:0000256" key="7">
    <source>
        <dbReference type="ARBA" id="ARBA00022490"/>
    </source>
</evidence>
<evidence type="ECO:0000256" key="14">
    <source>
        <dbReference type="ARBA" id="ARBA00038036"/>
    </source>
</evidence>
<dbReference type="GO" id="GO:0005737">
    <property type="term" value="C:cytoplasm"/>
    <property type="evidence" value="ECO:0007669"/>
    <property type="project" value="UniProtKB-SubCell"/>
</dbReference>
<evidence type="ECO:0000256" key="10">
    <source>
        <dbReference type="ARBA" id="ARBA00022777"/>
    </source>
</evidence>
<evidence type="ECO:0000256" key="2">
    <source>
        <dbReference type="ARBA" id="ARBA00001958"/>
    </source>
</evidence>
<accession>A0A7D5DAY7</accession>
<dbReference type="Gene3D" id="3.30.420.40">
    <property type="match status" value="2"/>
</dbReference>
<comment type="function">
    <text evidence="16">Catalyzes the phosphorylation of pantothenate (Pan), the first step in CoA biosynthesis.</text>
</comment>
<evidence type="ECO:0000256" key="12">
    <source>
        <dbReference type="ARBA" id="ARBA00022958"/>
    </source>
</evidence>
<evidence type="ECO:0000256" key="4">
    <source>
        <dbReference type="ARBA" id="ARBA00005225"/>
    </source>
</evidence>
<evidence type="ECO:0000256" key="15">
    <source>
        <dbReference type="ARBA" id="ARBA00040883"/>
    </source>
</evidence>
<dbReference type="Proteomes" id="UP000509568">
    <property type="component" value="Chromosome"/>
</dbReference>
<dbReference type="InterPro" id="IPR043129">
    <property type="entry name" value="ATPase_NBD"/>
</dbReference>
<keyword evidence="12 16" id="KW-0630">Potassium</keyword>
<evidence type="ECO:0000256" key="8">
    <source>
        <dbReference type="ARBA" id="ARBA00022679"/>
    </source>
</evidence>
<evidence type="ECO:0000256" key="16">
    <source>
        <dbReference type="HAMAP-Rule" id="MF_01274"/>
    </source>
</evidence>
<comment type="subunit">
    <text evidence="5 16">Homodimer.</text>
</comment>
<comment type="cofactor">
    <cofactor evidence="2">
        <name>K(+)</name>
        <dbReference type="ChEBI" id="CHEBI:29103"/>
    </cofactor>
</comment>
<evidence type="ECO:0000256" key="6">
    <source>
        <dbReference type="ARBA" id="ARBA00012102"/>
    </source>
</evidence>
<comment type="catalytic activity">
    <reaction evidence="1 16">
        <text>(R)-pantothenate + ATP = (R)-4'-phosphopantothenate + ADP + H(+)</text>
        <dbReference type="Rhea" id="RHEA:16373"/>
        <dbReference type="ChEBI" id="CHEBI:10986"/>
        <dbReference type="ChEBI" id="CHEBI:15378"/>
        <dbReference type="ChEBI" id="CHEBI:29032"/>
        <dbReference type="ChEBI" id="CHEBI:30616"/>
        <dbReference type="ChEBI" id="CHEBI:456216"/>
        <dbReference type="EC" id="2.7.1.33"/>
    </reaction>
</comment>
<name>A0A7D5DAY7_9PSED</name>
<dbReference type="NCBIfam" id="TIGR00671">
    <property type="entry name" value="baf"/>
    <property type="match status" value="1"/>
</dbReference>
<feature type="binding site" evidence="16">
    <location>
        <begin position="100"/>
        <end position="103"/>
    </location>
    <ligand>
        <name>substrate</name>
    </ligand>
</feature>
<proteinExistence type="inferred from homology"/>
<keyword evidence="16" id="KW-0479">Metal-binding</keyword>
<evidence type="ECO:0000256" key="9">
    <source>
        <dbReference type="ARBA" id="ARBA00022741"/>
    </source>
</evidence>
<dbReference type="EMBL" id="CP056030">
    <property type="protein sequence ID" value="QKZ07038.1"/>
    <property type="molecule type" value="Genomic_DNA"/>
</dbReference>
<evidence type="ECO:0000313" key="17">
    <source>
        <dbReference type="EMBL" id="QKZ07038.1"/>
    </source>
</evidence>
<evidence type="ECO:0000256" key="13">
    <source>
        <dbReference type="ARBA" id="ARBA00022993"/>
    </source>
</evidence>
<keyword evidence="13 16" id="KW-0173">Coenzyme A biosynthesis</keyword>
<evidence type="ECO:0000256" key="3">
    <source>
        <dbReference type="ARBA" id="ARBA00004496"/>
    </source>
</evidence>
<dbReference type="SUPFAM" id="SSF53067">
    <property type="entry name" value="Actin-like ATPase domain"/>
    <property type="match status" value="2"/>
</dbReference>
<feature type="active site" description="Proton acceptor" evidence="16">
    <location>
        <position position="102"/>
    </location>
</feature>
<feature type="binding site" evidence="16">
    <location>
        <position position="122"/>
    </location>
    <ligand>
        <name>K(+)</name>
        <dbReference type="ChEBI" id="CHEBI:29103"/>
    </ligand>
</feature>
<comment type="pathway">
    <text evidence="4 16">Cofactor biosynthesis; coenzyme A biosynthesis; CoA from (R)-pantothenate: step 1/5.</text>
</comment>
<protein>
    <recommendedName>
        <fullName evidence="15 16">Type III pantothenate kinase</fullName>
        <ecNumber evidence="6 16">2.7.1.33</ecNumber>
    </recommendedName>
    <alternativeName>
        <fullName evidence="16">PanK-III</fullName>
    </alternativeName>
    <alternativeName>
        <fullName evidence="16">Pantothenic acid kinase</fullName>
    </alternativeName>
</protein>
<dbReference type="KEGG" id="pez:HWQ56_25985"/>
<comment type="similarity">
    <text evidence="14 16">Belongs to the type III pantothenate kinase family.</text>
</comment>
<dbReference type="PANTHER" id="PTHR34265">
    <property type="entry name" value="TYPE III PANTOTHENATE KINASE"/>
    <property type="match status" value="1"/>
</dbReference>